<name>A0A9W6D125_9BACT</name>
<comment type="caution">
    <text evidence="1">The sequence shown here is derived from an EMBL/GenBank/DDBJ whole genome shotgun (WGS) entry which is preliminary data.</text>
</comment>
<proteinExistence type="predicted"/>
<protein>
    <submittedName>
        <fullName evidence="1">Uncharacterized protein</fullName>
    </submittedName>
</protein>
<dbReference type="EMBL" id="BSDR01000001">
    <property type="protein sequence ID" value="GLI34132.1"/>
    <property type="molecule type" value="Genomic_DNA"/>
</dbReference>
<gene>
    <name evidence="1" type="ORF">DAMNIGENAA_15650</name>
</gene>
<evidence type="ECO:0000313" key="1">
    <source>
        <dbReference type="EMBL" id="GLI34132.1"/>
    </source>
</evidence>
<evidence type="ECO:0000313" key="2">
    <source>
        <dbReference type="Proteomes" id="UP001144372"/>
    </source>
</evidence>
<dbReference type="Proteomes" id="UP001144372">
    <property type="component" value="Unassembled WGS sequence"/>
</dbReference>
<organism evidence="1 2">
    <name type="scientific">Desulforhabdus amnigena</name>
    <dbReference type="NCBI Taxonomy" id="40218"/>
    <lineage>
        <taxon>Bacteria</taxon>
        <taxon>Pseudomonadati</taxon>
        <taxon>Thermodesulfobacteriota</taxon>
        <taxon>Syntrophobacteria</taxon>
        <taxon>Syntrophobacterales</taxon>
        <taxon>Syntrophobacteraceae</taxon>
        <taxon>Desulforhabdus</taxon>
    </lineage>
</organism>
<reference evidence="1" key="1">
    <citation type="submission" date="2022-12" db="EMBL/GenBank/DDBJ databases">
        <title>Reference genome sequencing for broad-spectrum identification of bacterial and archaeal isolates by mass spectrometry.</title>
        <authorList>
            <person name="Sekiguchi Y."/>
            <person name="Tourlousse D.M."/>
        </authorList>
    </citation>
    <scope>NUCLEOTIDE SEQUENCE</scope>
    <source>
        <strain evidence="1">ASRB1</strain>
    </source>
</reference>
<dbReference type="AlphaFoldDB" id="A0A9W6D125"/>
<sequence>MEECKNCQLAIYCYTDSSTWTFRTTQEMEEKQEAMAKCSFHKKAQQICALAAQKCTQGNTV</sequence>
<keyword evidence="2" id="KW-1185">Reference proteome</keyword>
<accession>A0A9W6D125</accession>